<accession>A0A1H2SPJ2</accession>
<keyword evidence="1" id="KW-0732">Signal</keyword>
<feature type="chain" id="PRO_5010384223" description="DUF3465 domain-containing protein" evidence="1">
    <location>
        <begin position="19"/>
        <end position="207"/>
    </location>
</feature>
<dbReference type="InterPro" id="IPR021856">
    <property type="entry name" value="DUF3465"/>
</dbReference>
<dbReference type="RefSeq" id="WP_083340154.1">
    <property type="nucleotide sequence ID" value="NZ_FNNH01000008.1"/>
</dbReference>
<dbReference type="EMBL" id="FNNH01000008">
    <property type="protein sequence ID" value="SDW33571.1"/>
    <property type="molecule type" value="Genomic_DNA"/>
</dbReference>
<proteinExistence type="predicted"/>
<dbReference type="Proteomes" id="UP000183454">
    <property type="component" value="Unassembled WGS sequence"/>
</dbReference>
<reference evidence="2 3" key="1">
    <citation type="submission" date="2016-10" db="EMBL/GenBank/DDBJ databases">
        <authorList>
            <person name="de Groot N.N."/>
        </authorList>
    </citation>
    <scope>NUCLEOTIDE SEQUENCE [LARGE SCALE GENOMIC DNA]</scope>
    <source>
        <strain evidence="2 3">Nm110</strain>
    </source>
</reference>
<sequence>MRNLTLLLLIFIPAISSAENFLINSNKLFDFAETAYSSYFSPAGITTTTLDGYLIRYYPNTGNYIGTKGEEVYVYGNVFNGLLRAGVISDYIELEADGDELLAQLFANGKSNVQVYGTGVVISILSDDLDGSRHQRFIIKLKSNQTLLITHNIDLAPRIFALSLNDKIEFFGEYEWNNKGGVIHWTHHDPEGNHVNGWILHNNVIYQ</sequence>
<dbReference type="Pfam" id="PF11948">
    <property type="entry name" value="DUF3465"/>
    <property type="match status" value="1"/>
</dbReference>
<evidence type="ECO:0000313" key="3">
    <source>
        <dbReference type="Proteomes" id="UP000183454"/>
    </source>
</evidence>
<evidence type="ECO:0000313" key="2">
    <source>
        <dbReference type="EMBL" id="SDW33571.1"/>
    </source>
</evidence>
<protein>
    <recommendedName>
        <fullName evidence="4">DUF3465 domain-containing protein</fullName>
    </recommendedName>
</protein>
<organism evidence="2 3">
    <name type="scientific">Nitrosomonas communis</name>
    <dbReference type="NCBI Taxonomy" id="44574"/>
    <lineage>
        <taxon>Bacteria</taxon>
        <taxon>Pseudomonadati</taxon>
        <taxon>Pseudomonadota</taxon>
        <taxon>Betaproteobacteria</taxon>
        <taxon>Nitrosomonadales</taxon>
        <taxon>Nitrosomonadaceae</taxon>
        <taxon>Nitrosomonas</taxon>
    </lineage>
</organism>
<evidence type="ECO:0000256" key="1">
    <source>
        <dbReference type="SAM" id="SignalP"/>
    </source>
</evidence>
<gene>
    <name evidence="2" type="ORF">SAMN05421882_10082</name>
</gene>
<evidence type="ECO:0008006" key="4">
    <source>
        <dbReference type="Google" id="ProtNLM"/>
    </source>
</evidence>
<dbReference type="AlphaFoldDB" id="A0A1H2SPJ2"/>
<feature type="signal peptide" evidence="1">
    <location>
        <begin position="1"/>
        <end position="18"/>
    </location>
</feature>
<name>A0A1H2SPJ2_9PROT</name>